<keyword evidence="3" id="KW-1185">Reference proteome</keyword>
<protein>
    <submittedName>
        <fullName evidence="2">Uncharacterized protein</fullName>
    </submittedName>
</protein>
<sequence>MLLKKKASLLLCLILAVAILGGCSRDLPEVKVDGQAYIYRGKHYTEAFGLEVPLSDIGEEIGITPAGRIVCAIKGVPTDQWIAIKEEAGFGSVYKEQNIGAVDVKEFAPVEIEVFAQRGRGERGVIRDMEKIDRLVKIIMESRPVSVPKKMKVSRFLQLKSKKYKTIRYILTYIEDLQGRRYIEDERTGKVYEIGTLLEGEIR</sequence>
<dbReference type="Proteomes" id="UP000199695">
    <property type="component" value="Unassembled WGS sequence"/>
</dbReference>
<gene>
    <name evidence="2" type="ORF">SAMN05444955_102131</name>
</gene>
<dbReference type="AlphaFoldDB" id="A0A1H8BD79"/>
<evidence type="ECO:0000256" key="1">
    <source>
        <dbReference type="SAM" id="SignalP"/>
    </source>
</evidence>
<accession>A0A1H8BD79</accession>
<proteinExistence type="predicted"/>
<feature type="signal peptide" evidence="1">
    <location>
        <begin position="1"/>
        <end position="22"/>
    </location>
</feature>
<evidence type="ECO:0000313" key="3">
    <source>
        <dbReference type="Proteomes" id="UP000199695"/>
    </source>
</evidence>
<name>A0A1H8BD79_9BACL</name>
<evidence type="ECO:0000313" key="2">
    <source>
        <dbReference type="EMBL" id="SEM80890.1"/>
    </source>
</evidence>
<organism evidence="2 3">
    <name type="scientific">Lihuaxuella thermophila</name>
    <dbReference type="NCBI Taxonomy" id="1173111"/>
    <lineage>
        <taxon>Bacteria</taxon>
        <taxon>Bacillati</taxon>
        <taxon>Bacillota</taxon>
        <taxon>Bacilli</taxon>
        <taxon>Bacillales</taxon>
        <taxon>Thermoactinomycetaceae</taxon>
        <taxon>Lihuaxuella</taxon>
    </lineage>
</organism>
<keyword evidence="1" id="KW-0732">Signal</keyword>
<feature type="chain" id="PRO_5038536307" evidence="1">
    <location>
        <begin position="23"/>
        <end position="203"/>
    </location>
</feature>
<dbReference type="PROSITE" id="PS51257">
    <property type="entry name" value="PROKAR_LIPOPROTEIN"/>
    <property type="match status" value="1"/>
</dbReference>
<dbReference type="EMBL" id="FOCQ01000002">
    <property type="protein sequence ID" value="SEM80890.1"/>
    <property type="molecule type" value="Genomic_DNA"/>
</dbReference>
<reference evidence="2 3" key="1">
    <citation type="submission" date="2016-10" db="EMBL/GenBank/DDBJ databases">
        <authorList>
            <person name="de Groot N.N."/>
        </authorList>
    </citation>
    <scope>NUCLEOTIDE SEQUENCE [LARGE SCALE GENOMIC DNA]</scope>
    <source>
        <strain evidence="2 3">DSM 46701</strain>
    </source>
</reference>